<keyword evidence="12 19" id="KW-0175">Coiled coil</keyword>
<evidence type="ECO:0000256" key="15">
    <source>
        <dbReference type="ARBA" id="ARBA00023306"/>
    </source>
</evidence>
<accession>A0AAV9NLI5</accession>
<comment type="similarity">
    <text evidence="4">Belongs to the DASH complex SPC34 family.</text>
</comment>
<evidence type="ECO:0000256" key="2">
    <source>
        <dbReference type="ARBA" id="ARBA00004186"/>
    </source>
</evidence>
<dbReference type="EMBL" id="JAVRRD010000003">
    <property type="protein sequence ID" value="KAK5061033.1"/>
    <property type="molecule type" value="Genomic_DNA"/>
</dbReference>
<proteinExistence type="inferred from homology"/>
<dbReference type="Pfam" id="PF08657">
    <property type="entry name" value="DASH_Spc34"/>
    <property type="match status" value="2"/>
</dbReference>
<dbReference type="InterPro" id="IPR013966">
    <property type="entry name" value="Spc34"/>
</dbReference>
<keyword evidence="6" id="KW-0963">Cytoplasm</keyword>
<keyword evidence="15" id="KW-0131">Cell cycle</keyword>
<evidence type="ECO:0000256" key="14">
    <source>
        <dbReference type="ARBA" id="ARBA00023242"/>
    </source>
</evidence>
<dbReference type="Proteomes" id="UP001358417">
    <property type="component" value="Unassembled WGS sequence"/>
</dbReference>
<keyword evidence="11" id="KW-0995">Kinetochore</keyword>
<feature type="coiled-coil region" evidence="19">
    <location>
        <begin position="205"/>
        <end position="239"/>
    </location>
</feature>
<sequence length="244" mass="27211">MALLASHLEQIALSSKSIAQLEFPPPKSFTNALLGQHEITTLIRDTEPHERALFSIDPSAISRSTQSGSARHPLAENATHGRKSMLPSAQPVKQSAVTRLLGSEMLREIRQSTSNSARSQERVNIEVLLRGAEKLCQVYTVPGMADKIQPLRKRHRDISASVLLLEEKVRQQQSLSDRRNKGLSEDETTDGFADEEFNADSQDTATFTMEDLQAEEAEIRELEARKKLLEDRISGIERDLGGLR</sequence>
<dbReference type="GO" id="GO:0008608">
    <property type="term" value="P:attachment of spindle microtubules to kinetochore"/>
    <property type="evidence" value="ECO:0007669"/>
    <property type="project" value="InterPro"/>
</dbReference>
<evidence type="ECO:0000313" key="21">
    <source>
        <dbReference type="Proteomes" id="UP001358417"/>
    </source>
</evidence>
<evidence type="ECO:0000256" key="11">
    <source>
        <dbReference type="ARBA" id="ARBA00022838"/>
    </source>
</evidence>
<keyword evidence="16" id="KW-0137">Centromere</keyword>
<name>A0AAV9NLI5_9EURO</name>
<dbReference type="GO" id="GO:0042729">
    <property type="term" value="C:DASH complex"/>
    <property type="evidence" value="ECO:0007669"/>
    <property type="project" value="InterPro"/>
</dbReference>
<evidence type="ECO:0000256" key="17">
    <source>
        <dbReference type="ARBA" id="ARBA00044112"/>
    </source>
</evidence>
<keyword evidence="5" id="KW-0158">Chromosome</keyword>
<keyword evidence="7" id="KW-0132">Cell division</keyword>
<reference evidence="20 21" key="1">
    <citation type="submission" date="2023-08" db="EMBL/GenBank/DDBJ databases">
        <title>Black Yeasts Isolated from many extreme environments.</title>
        <authorList>
            <person name="Coleine C."/>
            <person name="Stajich J.E."/>
            <person name="Selbmann L."/>
        </authorList>
    </citation>
    <scope>NUCLEOTIDE SEQUENCE [LARGE SCALE GENOMIC DNA]</scope>
    <source>
        <strain evidence="20 21">CCFEE 5792</strain>
    </source>
</reference>
<dbReference type="AlphaFoldDB" id="A0AAV9NLI5"/>
<evidence type="ECO:0000256" key="5">
    <source>
        <dbReference type="ARBA" id="ARBA00022454"/>
    </source>
</evidence>
<comment type="caution">
    <text evidence="20">The sequence shown here is derived from an EMBL/GenBank/DDBJ whole genome shotgun (WGS) entry which is preliminary data.</text>
</comment>
<evidence type="ECO:0000256" key="7">
    <source>
        <dbReference type="ARBA" id="ARBA00022618"/>
    </source>
</evidence>
<evidence type="ECO:0000256" key="18">
    <source>
        <dbReference type="ARBA" id="ARBA00044346"/>
    </source>
</evidence>
<keyword evidence="8" id="KW-0493">Microtubule</keyword>
<evidence type="ECO:0000256" key="13">
    <source>
        <dbReference type="ARBA" id="ARBA00023212"/>
    </source>
</evidence>
<gene>
    <name evidence="20" type="ORF">LTR84_007574</name>
</gene>
<evidence type="ECO:0000256" key="4">
    <source>
        <dbReference type="ARBA" id="ARBA00008491"/>
    </source>
</evidence>
<keyword evidence="13" id="KW-0206">Cytoskeleton</keyword>
<keyword evidence="10" id="KW-0159">Chromosome partition</keyword>
<comment type="subcellular location">
    <subcellularLocation>
        <location evidence="3">Chromosome</location>
        <location evidence="3">Centromere</location>
        <location evidence="3">Kinetochore</location>
    </subcellularLocation>
    <subcellularLocation>
        <location evidence="2">Cytoplasm</location>
        <location evidence="2">Cytoskeleton</location>
        <location evidence="2">Spindle</location>
    </subcellularLocation>
    <subcellularLocation>
        <location evidence="1">Nucleus</location>
    </subcellularLocation>
</comment>
<evidence type="ECO:0000256" key="16">
    <source>
        <dbReference type="ARBA" id="ARBA00023328"/>
    </source>
</evidence>
<evidence type="ECO:0000256" key="9">
    <source>
        <dbReference type="ARBA" id="ARBA00022776"/>
    </source>
</evidence>
<evidence type="ECO:0000256" key="19">
    <source>
        <dbReference type="SAM" id="Coils"/>
    </source>
</evidence>
<evidence type="ECO:0000256" key="1">
    <source>
        <dbReference type="ARBA" id="ARBA00004123"/>
    </source>
</evidence>
<evidence type="ECO:0000256" key="10">
    <source>
        <dbReference type="ARBA" id="ARBA00022829"/>
    </source>
</evidence>
<organism evidence="20 21">
    <name type="scientific">Exophiala bonariae</name>
    <dbReference type="NCBI Taxonomy" id="1690606"/>
    <lineage>
        <taxon>Eukaryota</taxon>
        <taxon>Fungi</taxon>
        <taxon>Dikarya</taxon>
        <taxon>Ascomycota</taxon>
        <taxon>Pezizomycotina</taxon>
        <taxon>Eurotiomycetes</taxon>
        <taxon>Chaetothyriomycetidae</taxon>
        <taxon>Chaetothyriales</taxon>
        <taxon>Herpotrichiellaceae</taxon>
        <taxon>Exophiala</taxon>
    </lineage>
</organism>
<dbReference type="GO" id="GO:0005876">
    <property type="term" value="C:spindle microtubule"/>
    <property type="evidence" value="ECO:0007669"/>
    <property type="project" value="InterPro"/>
</dbReference>
<evidence type="ECO:0000256" key="8">
    <source>
        <dbReference type="ARBA" id="ARBA00022701"/>
    </source>
</evidence>
<keyword evidence="9" id="KW-0498">Mitosis</keyword>
<dbReference type="GO" id="GO:0051301">
    <property type="term" value="P:cell division"/>
    <property type="evidence" value="ECO:0007669"/>
    <property type="project" value="UniProtKB-KW"/>
</dbReference>
<evidence type="ECO:0000256" key="12">
    <source>
        <dbReference type="ARBA" id="ARBA00023054"/>
    </source>
</evidence>
<keyword evidence="21" id="KW-1185">Reference proteome</keyword>
<protein>
    <recommendedName>
        <fullName evidence="17">DASH complex subunit SPC34</fullName>
    </recommendedName>
    <alternativeName>
        <fullName evidence="18">Outer kinetochore protein SPC34</fullName>
    </alternativeName>
</protein>
<evidence type="ECO:0000256" key="3">
    <source>
        <dbReference type="ARBA" id="ARBA00004629"/>
    </source>
</evidence>
<dbReference type="RefSeq" id="XP_064710130.1">
    <property type="nucleotide sequence ID" value="XM_064851127.1"/>
</dbReference>
<keyword evidence="14" id="KW-0539">Nucleus</keyword>
<evidence type="ECO:0000256" key="6">
    <source>
        <dbReference type="ARBA" id="ARBA00022490"/>
    </source>
</evidence>
<evidence type="ECO:0000313" key="20">
    <source>
        <dbReference type="EMBL" id="KAK5061033.1"/>
    </source>
</evidence>
<dbReference type="GeneID" id="89975740"/>